<organism evidence="1 2">
    <name type="scientific">Caballeronia udeis</name>
    <dbReference type="NCBI Taxonomy" id="1232866"/>
    <lineage>
        <taxon>Bacteria</taxon>
        <taxon>Pseudomonadati</taxon>
        <taxon>Pseudomonadota</taxon>
        <taxon>Betaproteobacteria</taxon>
        <taxon>Burkholderiales</taxon>
        <taxon>Burkholderiaceae</taxon>
        <taxon>Caballeronia</taxon>
    </lineage>
</organism>
<sequence>MYSNCRRMNRAAVAAASSQPDVLAAFRFAGVAFPKRLGVSLGNRLMNIEHNTTFSH</sequence>
<reference evidence="1 2" key="1">
    <citation type="submission" date="2016-01" db="EMBL/GenBank/DDBJ databases">
        <authorList>
            <person name="Oliw E.H."/>
        </authorList>
    </citation>
    <scope>NUCLEOTIDE SEQUENCE [LARGE SCALE GENOMIC DNA]</scope>
    <source>
        <strain evidence="1">LMG 27134</strain>
    </source>
</reference>
<dbReference type="AlphaFoldDB" id="A0A158GMS8"/>
<evidence type="ECO:0000313" key="1">
    <source>
        <dbReference type="EMBL" id="SAL33415.1"/>
    </source>
</evidence>
<protein>
    <submittedName>
        <fullName evidence="1">Uncharacterized protein</fullName>
    </submittedName>
</protein>
<proteinExistence type="predicted"/>
<dbReference type="EMBL" id="FCOK02000017">
    <property type="protein sequence ID" value="SAL33415.1"/>
    <property type="molecule type" value="Genomic_DNA"/>
</dbReference>
<name>A0A158GMS8_9BURK</name>
<evidence type="ECO:0000313" key="2">
    <source>
        <dbReference type="Proteomes" id="UP000054683"/>
    </source>
</evidence>
<gene>
    <name evidence="1" type="ORF">AWB69_02981</name>
</gene>
<accession>A0A158GMS8</accession>
<dbReference type="Proteomes" id="UP000054683">
    <property type="component" value="Unassembled WGS sequence"/>
</dbReference>